<sequence length="34" mass="4015">MALRGDREATKWKNKLHPFSNYNVHDSILLTETQ</sequence>
<dbReference type="EMBL" id="FIGO01000003">
    <property type="protein sequence ID" value="CYU62399.1"/>
    <property type="molecule type" value="Genomic_DNA"/>
</dbReference>
<organism evidence="1 2">
    <name type="scientific">Streptococcus suis</name>
    <dbReference type="NCBI Taxonomy" id="1307"/>
    <lineage>
        <taxon>Bacteria</taxon>
        <taxon>Bacillati</taxon>
        <taxon>Bacillota</taxon>
        <taxon>Bacilli</taxon>
        <taxon>Lactobacillales</taxon>
        <taxon>Streptococcaceae</taxon>
        <taxon>Streptococcus</taxon>
    </lineage>
</organism>
<accession>A0A116KY79</accession>
<reference evidence="1 2" key="1">
    <citation type="submission" date="2016-02" db="EMBL/GenBank/DDBJ databases">
        <authorList>
            <consortium name="Pathogen Informatics"/>
        </authorList>
    </citation>
    <scope>NUCLEOTIDE SEQUENCE [LARGE SCALE GENOMIC DNA]</scope>
    <source>
        <strain evidence="1 2">LSS48</strain>
    </source>
</reference>
<dbReference type="Proteomes" id="UP000073485">
    <property type="component" value="Unassembled WGS sequence"/>
</dbReference>
<evidence type="ECO:0000313" key="1">
    <source>
        <dbReference type="EMBL" id="CYU62399.1"/>
    </source>
</evidence>
<protein>
    <submittedName>
        <fullName evidence="1">Uncharacterized protein</fullName>
    </submittedName>
</protein>
<name>A0A116KY79_STRSU</name>
<proteinExistence type="predicted"/>
<dbReference type="AlphaFoldDB" id="A0A116KY79"/>
<evidence type="ECO:0000313" key="2">
    <source>
        <dbReference type="Proteomes" id="UP000073485"/>
    </source>
</evidence>
<gene>
    <name evidence="1" type="ORF">ERS132410_00698</name>
</gene>